<dbReference type="AlphaFoldDB" id="A0AAE0ZQ41"/>
<organism evidence="2 3">
    <name type="scientific">Elysia crispata</name>
    <name type="common">lettuce slug</name>
    <dbReference type="NCBI Taxonomy" id="231223"/>
    <lineage>
        <taxon>Eukaryota</taxon>
        <taxon>Metazoa</taxon>
        <taxon>Spiralia</taxon>
        <taxon>Lophotrochozoa</taxon>
        <taxon>Mollusca</taxon>
        <taxon>Gastropoda</taxon>
        <taxon>Heterobranchia</taxon>
        <taxon>Euthyneura</taxon>
        <taxon>Panpulmonata</taxon>
        <taxon>Sacoglossa</taxon>
        <taxon>Placobranchoidea</taxon>
        <taxon>Plakobranchidae</taxon>
        <taxon>Elysia</taxon>
    </lineage>
</organism>
<sequence length="141" mass="15938">MRSELLVPASKRQISGQQPSATDRRETAIQDMEQQTQLAPQPLLLAWCKSWHITCPTNCIPEGEVNTTPRNNRHCEGGGAAVRYRPQFLRARKRRHSVNSSISELAVLTPSRKDGREARANQGTRDMHDRASSLVYYHVFG</sequence>
<protein>
    <submittedName>
        <fullName evidence="2">Uncharacterized protein</fullName>
    </submittedName>
</protein>
<evidence type="ECO:0000313" key="2">
    <source>
        <dbReference type="EMBL" id="KAK3772542.1"/>
    </source>
</evidence>
<accession>A0AAE0ZQ41</accession>
<name>A0AAE0ZQ41_9GAST</name>
<comment type="caution">
    <text evidence="2">The sequence shown here is derived from an EMBL/GenBank/DDBJ whole genome shotgun (WGS) entry which is preliminary data.</text>
</comment>
<keyword evidence="3" id="KW-1185">Reference proteome</keyword>
<evidence type="ECO:0000256" key="1">
    <source>
        <dbReference type="SAM" id="MobiDB-lite"/>
    </source>
</evidence>
<evidence type="ECO:0000313" key="3">
    <source>
        <dbReference type="Proteomes" id="UP001283361"/>
    </source>
</evidence>
<feature type="region of interest" description="Disordered" evidence="1">
    <location>
        <begin position="1"/>
        <end position="27"/>
    </location>
</feature>
<feature type="compositionally biased region" description="Polar residues" evidence="1">
    <location>
        <begin position="12"/>
        <end position="21"/>
    </location>
</feature>
<dbReference type="EMBL" id="JAWDGP010003622">
    <property type="protein sequence ID" value="KAK3772542.1"/>
    <property type="molecule type" value="Genomic_DNA"/>
</dbReference>
<gene>
    <name evidence="2" type="ORF">RRG08_043757</name>
</gene>
<reference evidence="2" key="1">
    <citation type="journal article" date="2023" name="G3 (Bethesda)">
        <title>A reference genome for the long-term kleptoplast-retaining sea slug Elysia crispata morphotype clarki.</title>
        <authorList>
            <person name="Eastman K.E."/>
            <person name="Pendleton A.L."/>
            <person name="Shaikh M.A."/>
            <person name="Suttiyut T."/>
            <person name="Ogas R."/>
            <person name="Tomko P."/>
            <person name="Gavelis G."/>
            <person name="Widhalm J.R."/>
            <person name="Wisecaver J.H."/>
        </authorList>
    </citation>
    <scope>NUCLEOTIDE SEQUENCE</scope>
    <source>
        <strain evidence="2">ECLA1</strain>
    </source>
</reference>
<proteinExistence type="predicted"/>
<dbReference type="Proteomes" id="UP001283361">
    <property type="component" value="Unassembled WGS sequence"/>
</dbReference>